<feature type="compositionally biased region" description="Low complexity" evidence="1">
    <location>
        <begin position="571"/>
        <end position="582"/>
    </location>
</feature>
<evidence type="ECO:0000256" key="1">
    <source>
        <dbReference type="SAM" id="MobiDB-lite"/>
    </source>
</evidence>
<feature type="compositionally biased region" description="Basic and acidic residues" evidence="1">
    <location>
        <begin position="242"/>
        <end position="258"/>
    </location>
</feature>
<feature type="compositionally biased region" description="Acidic residues" evidence="1">
    <location>
        <begin position="302"/>
        <end position="317"/>
    </location>
</feature>
<dbReference type="STRING" id="154538.A0A1M2V733"/>
<feature type="compositionally biased region" description="Basic and acidic residues" evidence="1">
    <location>
        <begin position="684"/>
        <end position="696"/>
    </location>
</feature>
<protein>
    <submittedName>
        <fullName evidence="2">Uncharacterized protein</fullName>
    </submittedName>
</protein>
<proteinExistence type="predicted"/>
<feature type="compositionally biased region" description="Acidic residues" evidence="1">
    <location>
        <begin position="217"/>
        <end position="227"/>
    </location>
</feature>
<feature type="compositionally biased region" description="Polar residues" evidence="1">
    <location>
        <begin position="865"/>
        <end position="878"/>
    </location>
</feature>
<feature type="compositionally biased region" description="Low complexity" evidence="1">
    <location>
        <begin position="612"/>
        <end position="631"/>
    </location>
</feature>
<feature type="compositionally biased region" description="Basic and acidic residues" evidence="1">
    <location>
        <begin position="515"/>
        <end position="528"/>
    </location>
</feature>
<dbReference type="EMBL" id="MNAD01001618">
    <property type="protein sequence ID" value="OJT03357.1"/>
    <property type="molecule type" value="Genomic_DNA"/>
</dbReference>
<feature type="compositionally biased region" description="Low complexity" evidence="1">
    <location>
        <begin position="646"/>
        <end position="664"/>
    </location>
</feature>
<evidence type="ECO:0000313" key="3">
    <source>
        <dbReference type="Proteomes" id="UP000184267"/>
    </source>
</evidence>
<dbReference type="Proteomes" id="UP000184267">
    <property type="component" value="Unassembled WGS sequence"/>
</dbReference>
<feature type="region of interest" description="Disordered" evidence="1">
    <location>
        <begin position="160"/>
        <end position="590"/>
    </location>
</feature>
<feature type="compositionally biased region" description="Polar residues" evidence="1">
    <location>
        <begin position="450"/>
        <end position="465"/>
    </location>
</feature>
<dbReference type="OrthoDB" id="2758737at2759"/>
<accession>A0A1M2V733</accession>
<evidence type="ECO:0000313" key="2">
    <source>
        <dbReference type="EMBL" id="OJT03357.1"/>
    </source>
</evidence>
<reference evidence="2 3" key="1">
    <citation type="submission" date="2016-10" db="EMBL/GenBank/DDBJ databases">
        <title>Genome sequence of the basidiomycete white-rot fungus Trametes pubescens.</title>
        <authorList>
            <person name="Makela M.R."/>
            <person name="Granchi Z."/>
            <person name="Peng M."/>
            <person name="De Vries R.P."/>
            <person name="Grigoriev I."/>
            <person name="Riley R."/>
            <person name="Hilden K."/>
        </authorList>
    </citation>
    <scope>NUCLEOTIDE SEQUENCE [LARGE SCALE GENOMIC DNA]</scope>
    <source>
        <strain evidence="2 3">FBCC735</strain>
    </source>
</reference>
<feature type="compositionally biased region" description="Low complexity" evidence="1">
    <location>
        <begin position="775"/>
        <end position="786"/>
    </location>
</feature>
<dbReference type="OMA" id="HMINANA"/>
<feature type="compositionally biased region" description="Polar residues" evidence="1">
    <location>
        <begin position="530"/>
        <end position="541"/>
    </location>
</feature>
<feature type="region of interest" description="Disordered" evidence="1">
    <location>
        <begin position="612"/>
        <end position="895"/>
    </location>
</feature>
<feature type="compositionally biased region" description="Polar residues" evidence="1">
    <location>
        <begin position="826"/>
        <end position="836"/>
    </location>
</feature>
<feature type="compositionally biased region" description="Basic and acidic residues" evidence="1">
    <location>
        <begin position="438"/>
        <end position="449"/>
    </location>
</feature>
<name>A0A1M2V733_TRAPU</name>
<organism evidence="2 3">
    <name type="scientific">Trametes pubescens</name>
    <name type="common">White-rot fungus</name>
    <dbReference type="NCBI Taxonomy" id="154538"/>
    <lineage>
        <taxon>Eukaryota</taxon>
        <taxon>Fungi</taxon>
        <taxon>Dikarya</taxon>
        <taxon>Basidiomycota</taxon>
        <taxon>Agaricomycotina</taxon>
        <taxon>Agaricomycetes</taxon>
        <taxon>Polyporales</taxon>
        <taxon>Polyporaceae</taxon>
        <taxon>Trametes</taxon>
    </lineage>
</organism>
<feature type="region of interest" description="Disordered" evidence="1">
    <location>
        <begin position="96"/>
        <end position="134"/>
    </location>
</feature>
<feature type="compositionally biased region" description="Acidic residues" evidence="1">
    <location>
        <begin position="120"/>
        <end position="132"/>
    </location>
</feature>
<feature type="compositionally biased region" description="Low complexity" evidence="1">
    <location>
        <begin position="269"/>
        <end position="288"/>
    </location>
</feature>
<sequence length="918" mass="96075">MPQPSRISTSKSKGLTDPLLWDDRDVVAYVRVHYERADAASLTGLVREFRISPLALWYLQTDLEELLRLANNDVALQNLVLDLAAHVRPVVSPTTPRRIHVKQLSKDLDVPPPPPPPPPLEEEDEHEEEDEDLARSVVSDWALDEMPAEAFEQPADQYDDYAQEGGVQGLGLDTTGGEETFHDAEAAPAQEDLIGLENEEEAEGQGASEVPIHDSQPGDEEFFELDPEGAPGEEQHLDEEDAAHSIRIEEGPSERDDASYEPPEDETEAAQADFASGAAGSAADLGGSVMIAGTGANTTPLEQEEEGEENPVEEEPQKEDFTEASGNSPEVEVEEPYGSAEETDAPAQPVGKPEASTHTEIAPQPTDSPAEEPAEEEPKQVEGITSPSPDASSGEQGTPTLTEDAAADTIPQTTEQADDVTDPEGATQPAPAPSVQAEEEKSSELETERTASSTGESTSQEMSVDQQAQAPATTSEASAADEDSRSTPPEPATSTTKAETETETKTETVTASGDKSADQEEGEQKDAVDETSQSHESQGSPPTGAADSGAGGKPALTVSVPSTVANPPPTTSTWTPSQASPARVTPKTPVWGVKKPAWGAASGPANIFSARKAAAMEPAPAPSPSRSSRPANLWSDFGAAIGAYMAPSSASPSPSASTPPSRTPGGAGTSTPWASGSPAIRTPAPKEDERSARDETPIGDAEEQREEKQEEDPSRVSENVEERVSEALGESVLGETEQAEPFERLGAAGAEASKETSGQLADVGAGEAEKSDVVAAAEGADANGGATPKDDGAGEGDQVAANEEVVEGGYVNITTSRKKKRKGRQGTPSVNTSAPQTPDRAASPPPSRTRTVTGAGVDDEEKPATASQDAPQPPGNQDESGEPATLYPQGASREEIKRLRKLRKAEAKLAKAMEASDV</sequence>
<keyword evidence="3" id="KW-1185">Reference proteome</keyword>
<feature type="compositionally biased region" description="Polar residues" evidence="1">
    <location>
        <begin position="383"/>
        <end position="401"/>
    </location>
</feature>
<feature type="compositionally biased region" description="Basic and acidic residues" evidence="1">
    <location>
        <begin position="705"/>
        <end position="725"/>
    </location>
</feature>
<comment type="caution">
    <text evidence="2">The sequence shown here is derived from an EMBL/GenBank/DDBJ whole genome shotgun (WGS) entry which is preliminary data.</text>
</comment>
<dbReference type="AlphaFoldDB" id="A0A1M2V733"/>
<feature type="compositionally biased region" description="Pro residues" evidence="1">
    <location>
        <begin position="110"/>
        <end position="119"/>
    </location>
</feature>
<gene>
    <name evidence="2" type="ORF">TRAPUB_6026</name>
</gene>
<feature type="compositionally biased region" description="Low complexity" evidence="1">
    <location>
        <begin position="466"/>
        <end position="478"/>
    </location>
</feature>